<reference evidence="1 2" key="2">
    <citation type="journal article" date="2019" name="G3 (Bethesda)">
        <title>Hybrid Assembly of the Genome of the Entomopathogenic Nematode Steinernema carpocapsae Identifies the X-Chromosome.</title>
        <authorList>
            <person name="Serra L."/>
            <person name="Macchietto M."/>
            <person name="Macias-Munoz A."/>
            <person name="McGill C.J."/>
            <person name="Rodriguez I.M."/>
            <person name="Rodriguez B."/>
            <person name="Murad R."/>
            <person name="Mortazavi A."/>
        </authorList>
    </citation>
    <scope>NUCLEOTIDE SEQUENCE [LARGE SCALE GENOMIC DNA]</scope>
    <source>
        <strain evidence="1 2">ALL</strain>
    </source>
</reference>
<accession>A0A4U5PKA0</accession>
<gene>
    <name evidence="1" type="ORF">L596_010836</name>
</gene>
<organism evidence="1 2">
    <name type="scientific">Steinernema carpocapsae</name>
    <name type="common">Entomopathogenic nematode</name>
    <dbReference type="NCBI Taxonomy" id="34508"/>
    <lineage>
        <taxon>Eukaryota</taxon>
        <taxon>Metazoa</taxon>
        <taxon>Ecdysozoa</taxon>
        <taxon>Nematoda</taxon>
        <taxon>Chromadorea</taxon>
        <taxon>Rhabditida</taxon>
        <taxon>Tylenchina</taxon>
        <taxon>Panagrolaimomorpha</taxon>
        <taxon>Strongyloidoidea</taxon>
        <taxon>Steinernematidae</taxon>
        <taxon>Steinernema</taxon>
    </lineage>
</organism>
<sequence>MARTVTSKRSKEFGYLAALTILNRCGLLRLVPEFLKSISLSDEYCSTDLDRTFAPYLPSELRFEFTQLMCRLFFLLSLHDLIFSASARKEGGIAKACSVTPTSQCLRQVHT</sequence>
<dbReference type="AlphaFoldDB" id="A0A4U5PKA0"/>
<proteinExistence type="predicted"/>
<dbReference type="EMBL" id="AZBU02000002">
    <property type="protein sequence ID" value="TKR96886.1"/>
    <property type="molecule type" value="Genomic_DNA"/>
</dbReference>
<name>A0A4U5PKA0_STECR</name>
<comment type="caution">
    <text evidence="1">The sequence shown here is derived from an EMBL/GenBank/DDBJ whole genome shotgun (WGS) entry which is preliminary data.</text>
</comment>
<keyword evidence="2" id="KW-1185">Reference proteome</keyword>
<dbReference type="Proteomes" id="UP000298663">
    <property type="component" value="Unassembled WGS sequence"/>
</dbReference>
<protein>
    <submittedName>
        <fullName evidence="1">Uncharacterized protein</fullName>
    </submittedName>
</protein>
<evidence type="ECO:0000313" key="2">
    <source>
        <dbReference type="Proteomes" id="UP000298663"/>
    </source>
</evidence>
<reference evidence="1 2" key="1">
    <citation type="journal article" date="2015" name="Genome Biol.">
        <title>Comparative genomics of Steinernema reveals deeply conserved gene regulatory networks.</title>
        <authorList>
            <person name="Dillman A.R."/>
            <person name="Macchietto M."/>
            <person name="Porter C.F."/>
            <person name="Rogers A."/>
            <person name="Williams B."/>
            <person name="Antoshechkin I."/>
            <person name="Lee M.M."/>
            <person name="Goodwin Z."/>
            <person name="Lu X."/>
            <person name="Lewis E.E."/>
            <person name="Goodrich-Blair H."/>
            <person name="Stock S.P."/>
            <person name="Adams B.J."/>
            <person name="Sternberg P.W."/>
            <person name="Mortazavi A."/>
        </authorList>
    </citation>
    <scope>NUCLEOTIDE SEQUENCE [LARGE SCALE GENOMIC DNA]</scope>
    <source>
        <strain evidence="1 2">ALL</strain>
    </source>
</reference>
<evidence type="ECO:0000313" key="1">
    <source>
        <dbReference type="EMBL" id="TKR96886.1"/>
    </source>
</evidence>